<dbReference type="Pfam" id="PF06035">
    <property type="entry name" value="Peptidase_C93"/>
    <property type="match status" value="1"/>
</dbReference>
<organism evidence="1 2">
    <name type="scientific">Pseudomonas fulva</name>
    <dbReference type="NCBI Taxonomy" id="47880"/>
    <lineage>
        <taxon>Bacteria</taxon>
        <taxon>Pseudomonadati</taxon>
        <taxon>Pseudomonadota</taxon>
        <taxon>Gammaproteobacteria</taxon>
        <taxon>Pseudomonadales</taxon>
        <taxon>Pseudomonadaceae</taxon>
        <taxon>Pseudomonas</taxon>
    </lineage>
</organism>
<protein>
    <submittedName>
        <fullName evidence="1">Transglutaminase-like cysteine peptidase</fullName>
    </submittedName>
</protein>
<name>A0A7S9LME0_9PSED</name>
<dbReference type="Gene3D" id="3.10.620.30">
    <property type="match status" value="1"/>
</dbReference>
<dbReference type="SUPFAM" id="SSF54001">
    <property type="entry name" value="Cysteine proteinases"/>
    <property type="match status" value="1"/>
</dbReference>
<dbReference type="InterPro" id="IPR010319">
    <property type="entry name" value="Transglutaminase-like_Cys_pept"/>
</dbReference>
<evidence type="ECO:0000313" key="2">
    <source>
        <dbReference type="Proteomes" id="UP000594430"/>
    </source>
</evidence>
<accession>A0A7S9LME0</accession>
<dbReference type="NCBIfam" id="NF045674">
    <property type="entry name" value="CystProtLapG"/>
    <property type="match status" value="1"/>
</dbReference>
<dbReference type="AlphaFoldDB" id="A0A7S9LME0"/>
<proteinExistence type="predicted"/>
<dbReference type="InterPro" id="IPR038765">
    <property type="entry name" value="Papain-like_cys_pep_sf"/>
</dbReference>
<evidence type="ECO:0000313" key="1">
    <source>
        <dbReference type="EMBL" id="QPH51240.1"/>
    </source>
</evidence>
<dbReference type="PANTHER" id="PTHR39327">
    <property type="match status" value="1"/>
</dbReference>
<sequence length="253" mass="28352">MPLSFAVSGRTIASFDWPGQCLVVAITPMLKTVLHRVALAALLGGLLLGGLHADWDFAQISRQSQALYGPLGEGKARIDAWQNLMATQKQGTELERLQVVNRFFNQQLRYVEDIDLWHEVDYWATPVQALIKGAGDCEDYAIAKYFSLRRMGIPSEKLRITYVKALRQNRAHMVLTYYSTPQAQPLVLDSLMDAIKPASQRPDLLPVYAFNGEGLWLTGAGGNKKVGDTKRLSRWQDLLKKMQAEGFPAEPVY</sequence>
<dbReference type="Proteomes" id="UP000594430">
    <property type="component" value="Chromosome"/>
</dbReference>
<gene>
    <name evidence="1" type="ORF">IZU98_00580</name>
</gene>
<dbReference type="RefSeq" id="WP_176417828.1">
    <property type="nucleotide sequence ID" value="NZ_BQIN01000045.1"/>
</dbReference>
<reference evidence="1 2" key="1">
    <citation type="submission" date="2020-11" db="EMBL/GenBank/DDBJ databases">
        <title>Pseudomonas fulva producing VIM-24.</title>
        <authorList>
            <person name="Liu S."/>
        </authorList>
    </citation>
    <scope>NUCLEOTIDE SEQUENCE [LARGE SCALE GENOMIC DNA]</scope>
    <source>
        <strain evidence="1 2">ZDHY414</strain>
    </source>
</reference>
<dbReference type="PANTHER" id="PTHR39327:SF1">
    <property type="entry name" value="BLR5470 PROTEIN"/>
    <property type="match status" value="1"/>
</dbReference>
<dbReference type="EMBL" id="CP064946">
    <property type="protein sequence ID" value="QPH51240.1"/>
    <property type="molecule type" value="Genomic_DNA"/>
</dbReference>